<protein>
    <submittedName>
        <fullName evidence="1">Uncharacterized protein</fullName>
    </submittedName>
</protein>
<organism evidence="1 2">
    <name type="scientific">Pyricularia oryzae</name>
    <name type="common">Rice blast fungus</name>
    <name type="synonym">Magnaporthe oryzae</name>
    <dbReference type="NCBI Taxonomy" id="318829"/>
    <lineage>
        <taxon>Eukaryota</taxon>
        <taxon>Fungi</taxon>
        <taxon>Dikarya</taxon>
        <taxon>Ascomycota</taxon>
        <taxon>Pezizomycotina</taxon>
        <taxon>Sordariomycetes</taxon>
        <taxon>Sordariomycetidae</taxon>
        <taxon>Magnaporthales</taxon>
        <taxon>Pyriculariaceae</taxon>
        <taxon>Pyricularia</taxon>
    </lineage>
</organism>
<gene>
    <name evidence="1" type="ORF">PoMZ_02552</name>
</gene>
<sequence length="98" mass="11550">MFGRVKREPGAAHYFPQWVCAATKLDFNHSRKSLGEEFQRLARFLVGEDNAFAAVEVESDRRIRYVFMQSFVRVDYSRLASRDFIIRGDMLEAVFFYL</sequence>
<dbReference type="AlphaFoldDB" id="A0A4P7NBJ7"/>
<evidence type="ECO:0000313" key="2">
    <source>
        <dbReference type="Proteomes" id="UP000294847"/>
    </source>
</evidence>
<proteinExistence type="predicted"/>
<dbReference type="EMBL" id="CP034205">
    <property type="protein sequence ID" value="QBZ57620.1"/>
    <property type="molecule type" value="Genomic_DNA"/>
</dbReference>
<evidence type="ECO:0000313" key="1">
    <source>
        <dbReference type="EMBL" id="QBZ57620.1"/>
    </source>
</evidence>
<accession>A0A4P7NBJ7</accession>
<name>A0A4P7NBJ7_PYROR</name>
<reference evidence="1 2" key="1">
    <citation type="journal article" date="2019" name="Mol. Biol. Evol.">
        <title>Blast fungal genomes show frequent chromosomal changes, gene gains and losses, and effector gene turnover.</title>
        <authorList>
            <person name="Gomez Luciano L.B."/>
            <person name="Jason Tsai I."/>
            <person name="Chuma I."/>
            <person name="Tosa Y."/>
            <person name="Chen Y.H."/>
            <person name="Li J.Y."/>
            <person name="Li M.Y."/>
            <person name="Jade Lu M.Y."/>
            <person name="Nakayashiki H."/>
            <person name="Li W.H."/>
        </authorList>
    </citation>
    <scope>NUCLEOTIDE SEQUENCE [LARGE SCALE GENOMIC DNA]</scope>
    <source>
        <strain evidence="1">MZ5-1-6</strain>
    </source>
</reference>
<dbReference type="Proteomes" id="UP000294847">
    <property type="component" value="Chromosome 2"/>
</dbReference>